<evidence type="ECO:0000313" key="2">
    <source>
        <dbReference type="EMBL" id="PYD63979.1"/>
    </source>
</evidence>
<dbReference type="Pfam" id="PF07157">
    <property type="entry name" value="DNA_circ_N"/>
    <property type="match status" value="1"/>
</dbReference>
<comment type="caution">
    <text evidence="2">The sequence shown here is derived from an EMBL/GenBank/DDBJ whole genome shotgun (WGS) entry which is preliminary data.</text>
</comment>
<dbReference type="OrthoDB" id="378644at2"/>
<dbReference type="Proteomes" id="UP000248301">
    <property type="component" value="Unassembled WGS sequence"/>
</dbReference>
<reference evidence="2 3" key="1">
    <citation type="submission" date="2017-07" db="EMBL/GenBank/DDBJ databases">
        <title>A draft genome sequence of Gluconacetobacter entanii LTH 4560.</title>
        <authorList>
            <person name="Skraban J."/>
            <person name="Cleenwerck I."/>
            <person name="Vandamme P."/>
            <person name="Trcek J."/>
        </authorList>
    </citation>
    <scope>NUCLEOTIDE SEQUENCE [LARGE SCALE GENOMIC DNA]</scope>
    <source>
        <strain evidence="2 3">LTH 4560</strain>
    </source>
</reference>
<proteinExistence type="predicted"/>
<feature type="domain" description="DNA circulation N-terminal" evidence="1">
    <location>
        <begin position="12"/>
        <end position="97"/>
    </location>
</feature>
<protein>
    <recommendedName>
        <fullName evidence="1">DNA circulation N-terminal domain-containing protein</fullName>
    </recommendedName>
</protein>
<accession>A0A318PUS7</accession>
<dbReference type="AlphaFoldDB" id="A0A318PUS7"/>
<dbReference type="InterPro" id="IPR009826">
    <property type="entry name" value="DNA_circ_N"/>
</dbReference>
<gene>
    <name evidence="2" type="ORF">CFR72_04655</name>
</gene>
<dbReference type="RefSeq" id="WP_110912878.1">
    <property type="nucleotide sequence ID" value="NZ_NKUF01000006.1"/>
</dbReference>
<dbReference type="EMBL" id="NKUF01000006">
    <property type="protein sequence ID" value="PYD63979.1"/>
    <property type="molecule type" value="Genomic_DNA"/>
</dbReference>
<evidence type="ECO:0000313" key="3">
    <source>
        <dbReference type="Proteomes" id="UP000248301"/>
    </source>
</evidence>
<evidence type="ECO:0000259" key="1">
    <source>
        <dbReference type="Pfam" id="PF07157"/>
    </source>
</evidence>
<sequence length="432" mass="44540">MTNVIATLAEEYLQGSFRGVPFVVVGSGGSNGRNFQIHRYPFRDQVWAEDLGRAPRSYRIRGFLIGPECLAQRDLLVMAAETQGPGTLVHPTVGAMQAALTRFDWYERDGVMGIVDIEMELVETVNWLGSTITLVLDAAIGLAAATFGAASASDYTSDTLTPYGYGASVLGAGRAIAADWGAGAVAAIRSPSAVAAAMGSLPGNLGRYVGGNGATVDQAATESTLLDALTANRQVVSANVAALADATDATVLATAILAVPESVRTSIADPAGQIAVLTPLATYDATVVASDAPIGGAIATVQAATATLCRQAALLSLANACADWQPSSSNDAQAMRTRIGGMLDDAATAAADAGSDATFQALRSLRAQVLQDLANRGARLPDVITVTRNAPLPALVLGQQLYANGARAPDLIRRANPIHPAFMPTEFEALSS</sequence>
<organism evidence="2 3">
    <name type="scientific">Gluconacetobacter entanii</name>
    <dbReference type="NCBI Taxonomy" id="108528"/>
    <lineage>
        <taxon>Bacteria</taxon>
        <taxon>Pseudomonadati</taxon>
        <taxon>Pseudomonadota</taxon>
        <taxon>Alphaproteobacteria</taxon>
        <taxon>Acetobacterales</taxon>
        <taxon>Acetobacteraceae</taxon>
        <taxon>Gluconacetobacter</taxon>
    </lineage>
</organism>
<name>A0A318PUS7_9PROT</name>